<comment type="caution">
    <text evidence="1">The sequence shown here is derived from an EMBL/GenBank/DDBJ whole genome shotgun (WGS) entry which is preliminary data.</text>
</comment>
<name>A0ACC2NVQ4_9HYME</name>
<gene>
    <name evidence="1" type="ORF">QAD02_005636</name>
</gene>
<organism evidence="1 2">
    <name type="scientific">Eretmocerus hayati</name>
    <dbReference type="NCBI Taxonomy" id="131215"/>
    <lineage>
        <taxon>Eukaryota</taxon>
        <taxon>Metazoa</taxon>
        <taxon>Ecdysozoa</taxon>
        <taxon>Arthropoda</taxon>
        <taxon>Hexapoda</taxon>
        <taxon>Insecta</taxon>
        <taxon>Pterygota</taxon>
        <taxon>Neoptera</taxon>
        <taxon>Endopterygota</taxon>
        <taxon>Hymenoptera</taxon>
        <taxon>Apocrita</taxon>
        <taxon>Proctotrupomorpha</taxon>
        <taxon>Chalcidoidea</taxon>
        <taxon>Aphelinidae</taxon>
        <taxon>Aphelininae</taxon>
        <taxon>Eretmocerus</taxon>
    </lineage>
</organism>
<evidence type="ECO:0000313" key="2">
    <source>
        <dbReference type="Proteomes" id="UP001239111"/>
    </source>
</evidence>
<dbReference type="Proteomes" id="UP001239111">
    <property type="component" value="Chromosome 3"/>
</dbReference>
<dbReference type="EMBL" id="CM056743">
    <property type="protein sequence ID" value="KAJ8674374.1"/>
    <property type="molecule type" value="Genomic_DNA"/>
</dbReference>
<sequence>MFSKTEVRTPPAMKSERSIVADMNFDIGVLIENFQADEHQGVIIETETFCIENGHMGKIMVNFPPKGAAQEDSISVIFRVKWGPIALPYHDFLEIGISFSIEDVRGQLVNEMKTHEMRFCGDGAEWMIKNYIKRDKLLDPDEKLLRKLPHGGSAFYLRMSSCCIQTRSELLPKMGHDFRLRTGDGGDFPVNKSVLQSKSSLFADMIASCNRKNSREIIFRKVSKSVMEETLRFMYTGHFFMIKKQFHELVVVAVAFEITDLKDYICFMLIGDQLKIETAGICLRVADNLKCQKWKEQILLFIIYNAKEYIKTKDYQEIAEKHPKLICAILERMVSQS</sequence>
<proteinExistence type="predicted"/>
<reference evidence="1" key="1">
    <citation type="submission" date="2023-04" db="EMBL/GenBank/DDBJ databases">
        <title>A chromosome-level genome assembly of the parasitoid wasp Eretmocerus hayati.</title>
        <authorList>
            <person name="Zhong Y."/>
            <person name="Liu S."/>
            <person name="Liu Y."/>
        </authorList>
    </citation>
    <scope>NUCLEOTIDE SEQUENCE</scope>
    <source>
        <strain evidence="1">ZJU_SS_LIU_2023</strain>
    </source>
</reference>
<protein>
    <submittedName>
        <fullName evidence="1">Uncharacterized protein</fullName>
    </submittedName>
</protein>
<accession>A0ACC2NVQ4</accession>
<keyword evidence="2" id="KW-1185">Reference proteome</keyword>
<evidence type="ECO:0000313" key="1">
    <source>
        <dbReference type="EMBL" id="KAJ8674374.1"/>
    </source>
</evidence>